<organism evidence="1 2">
    <name type="scientific">Haemophilus influenzae 22.4-21</name>
    <dbReference type="NCBI Taxonomy" id="375063"/>
    <lineage>
        <taxon>Bacteria</taxon>
        <taxon>Pseudomonadati</taxon>
        <taxon>Pseudomonadota</taxon>
        <taxon>Gammaproteobacteria</taxon>
        <taxon>Pasteurellales</taxon>
        <taxon>Pasteurellaceae</taxon>
        <taxon>Haemophilus</taxon>
    </lineage>
</organism>
<evidence type="ECO:0000313" key="2">
    <source>
        <dbReference type="Proteomes" id="UP000005596"/>
    </source>
</evidence>
<protein>
    <submittedName>
        <fullName evidence="1">Uncharacterized protein</fullName>
    </submittedName>
</protein>
<evidence type="ECO:0000313" key="1">
    <source>
        <dbReference type="EMBL" id="EDK12849.1"/>
    </source>
</evidence>
<dbReference type="BioCyc" id="HINF375063:G119K-2194-MONOMER"/>
<gene>
    <name evidence="1" type="ORF">CGSHiR3021_00512</name>
</gene>
<proteinExistence type="predicted"/>
<sequence length="46" mass="4899">MLSGLFLGLNKNAVSFSAANGVFNAIHGSESGWRFSPNQLAAIFQK</sequence>
<accession>A4P166</accession>
<dbReference type="AlphaFoldDB" id="A4P166"/>
<dbReference type="EMBL" id="AAZJ01000022">
    <property type="protein sequence ID" value="EDK12849.1"/>
    <property type="molecule type" value="Genomic_DNA"/>
</dbReference>
<name>A4P166_HAEIF</name>
<dbReference type="Proteomes" id="UP000005596">
    <property type="component" value="Unassembled WGS sequence"/>
</dbReference>
<reference evidence="1 2" key="1">
    <citation type="journal article" date="2007" name="Genome Biol.">
        <title>Characterization and modeling of the Haemophilus influenzae core and supragenomes based on the complete genomic sequences of Rd and 12 clinical nontypeable strains.</title>
        <authorList>
            <person name="Hogg J.S."/>
            <person name="Hu F.Z."/>
            <person name="Janto B."/>
            <person name="Boissy R."/>
            <person name="Hayes J."/>
            <person name="Keefe R."/>
            <person name="Post J.C."/>
            <person name="Ehrlich G.D."/>
        </authorList>
    </citation>
    <scope>NUCLEOTIDE SEQUENCE [LARGE SCALE GENOMIC DNA]</scope>
    <source>
        <strain evidence="1 2">22.4-21</strain>
    </source>
</reference>